<keyword evidence="1 2" id="KW-0238">DNA-binding</keyword>
<protein>
    <submittedName>
        <fullName evidence="4">TetR/AcrR family transcriptional regulator</fullName>
    </submittedName>
</protein>
<evidence type="ECO:0000256" key="2">
    <source>
        <dbReference type="PROSITE-ProRule" id="PRU00335"/>
    </source>
</evidence>
<comment type="caution">
    <text evidence="4">The sequence shown here is derived from an EMBL/GenBank/DDBJ whole genome shotgun (WGS) entry which is preliminary data.</text>
</comment>
<evidence type="ECO:0000313" key="4">
    <source>
        <dbReference type="EMBL" id="MFD1798836.1"/>
    </source>
</evidence>
<name>A0ABW4NM41_9LACT</name>
<dbReference type="RefSeq" id="WP_058919236.1">
    <property type="nucleotide sequence ID" value="NZ_JBHSQC010000015.1"/>
</dbReference>
<dbReference type="Pfam" id="PF00440">
    <property type="entry name" value="TetR_N"/>
    <property type="match status" value="1"/>
</dbReference>
<dbReference type="EMBL" id="JBHUFF010000008">
    <property type="protein sequence ID" value="MFD1798836.1"/>
    <property type="molecule type" value="Genomic_DNA"/>
</dbReference>
<dbReference type="SUPFAM" id="SSF46689">
    <property type="entry name" value="Homeodomain-like"/>
    <property type="match status" value="1"/>
</dbReference>
<dbReference type="Proteomes" id="UP001597285">
    <property type="component" value="Unassembled WGS sequence"/>
</dbReference>
<dbReference type="InterPro" id="IPR001647">
    <property type="entry name" value="HTH_TetR"/>
</dbReference>
<dbReference type="PROSITE" id="PS50977">
    <property type="entry name" value="HTH_TETR_2"/>
    <property type="match status" value="1"/>
</dbReference>
<keyword evidence="5" id="KW-1185">Reference proteome</keyword>
<evidence type="ECO:0000313" key="5">
    <source>
        <dbReference type="Proteomes" id="UP001597285"/>
    </source>
</evidence>
<dbReference type="PANTHER" id="PTHR30328">
    <property type="entry name" value="TRANSCRIPTIONAL REPRESSOR"/>
    <property type="match status" value="1"/>
</dbReference>
<evidence type="ECO:0000256" key="1">
    <source>
        <dbReference type="ARBA" id="ARBA00023125"/>
    </source>
</evidence>
<sequence length="190" mass="22418">MAREKKFSTEDIYQEAHSLLMAVGYDKFSFGLLANSLSVSRAAIYKYYTNKDELIYDYMISEMEKMVDDLEKLDWLTDYPAQFQQLFALIFEYGDVHQISFMIPNKQIADDEKMKEKKQRSQLLHKRFFQQIQSFIQTGQTNGYIKKDIPKSIIIELIFHSVTIPDRVGLSQSERAYYLQEIICQGIFEK</sequence>
<organism evidence="4 5">
    <name type="scientific">Carnobacterium antarcticum</name>
    <dbReference type="NCBI Taxonomy" id="2126436"/>
    <lineage>
        <taxon>Bacteria</taxon>
        <taxon>Bacillati</taxon>
        <taxon>Bacillota</taxon>
        <taxon>Bacilli</taxon>
        <taxon>Lactobacillales</taxon>
        <taxon>Carnobacteriaceae</taxon>
        <taxon>Carnobacterium</taxon>
    </lineage>
</organism>
<dbReference type="InterPro" id="IPR009057">
    <property type="entry name" value="Homeodomain-like_sf"/>
</dbReference>
<reference evidence="5" key="1">
    <citation type="journal article" date="2019" name="Int. J. Syst. Evol. Microbiol.">
        <title>The Global Catalogue of Microorganisms (GCM) 10K type strain sequencing project: providing services to taxonomists for standard genome sequencing and annotation.</title>
        <authorList>
            <consortium name="The Broad Institute Genomics Platform"/>
            <consortium name="The Broad Institute Genome Sequencing Center for Infectious Disease"/>
            <person name="Wu L."/>
            <person name="Ma J."/>
        </authorList>
    </citation>
    <scope>NUCLEOTIDE SEQUENCE [LARGE SCALE GENOMIC DNA]</scope>
    <source>
        <strain evidence="5">KCTC 42143</strain>
    </source>
</reference>
<gene>
    <name evidence="4" type="ORF">ACFSBK_03040</name>
</gene>
<dbReference type="PRINTS" id="PR00455">
    <property type="entry name" value="HTHTETR"/>
</dbReference>
<dbReference type="Gene3D" id="1.10.357.10">
    <property type="entry name" value="Tetracycline Repressor, domain 2"/>
    <property type="match status" value="1"/>
</dbReference>
<feature type="domain" description="HTH tetR-type" evidence="3">
    <location>
        <begin position="6"/>
        <end position="66"/>
    </location>
</feature>
<proteinExistence type="predicted"/>
<feature type="DNA-binding region" description="H-T-H motif" evidence="2">
    <location>
        <begin position="29"/>
        <end position="48"/>
    </location>
</feature>
<evidence type="ECO:0000259" key="3">
    <source>
        <dbReference type="PROSITE" id="PS50977"/>
    </source>
</evidence>
<accession>A0ABW4NM41</accession>
<dbReference type="PANTHER" id="PTHR30328:SF54">
    <property type="entry name" value="HTH-TYPE TRANSCRIPTIONAL REPRESSOR SCO4008"/>
    <property type="match status" value="1"/>
</dbReference>
<dbReference type="InterPro" id="IPR050109">
    <property type="entry name" value="HTH-type_TetR-like_transc_reg"/>
</dbReference>